<dbReference type="PROSITE" id="PS51293">
    <property type="entry name" value="SANT"/>
    <property type="match status" value="1"/>
</dbReference>
<reference evidence="5" key="1">
    <citation type="submission" date="2025-08" db="UniProtKB">
        <authorList>
            <consortium name="RefSeq"/>
        </authorList>
    </citation>
    <scope>IDENTIFICATION</scope>
    <source>
        <tissue evidence="5">Blood</tissue>
    </source>
</reference>
<feature type="region of interest" description="Disordered" evidence="1">
    <location>
        <begin position="619"/>
        <end position="676"/>
    </location>
</feature>
<dbReference type="InterPro" id="IPR015216">
    <property type="entry name" value="SANTA"/>
</dbReference>
<dbReference type="GeneID" id="129324452"/>
<dbReference type="Proteomes" id="UP001190640">
    <property type="component" value="Chromosome 2"/>
</dbReference>
<feature type="compositionally biased region" description="Basic and acidic residues" evidence="1">
    <location>
        <begin position="714"/>
        <end position="729"/>
    </location>
</feature>
<organism evidence="4 5">
    <name type="scientific">Eublepharis macularius</name>
    <name type="common">Leopard gecko</name>
    <name type="synonym">Cyrtodactylus macularius</name>
    <dbReference type="NCBI Taxonomy" id="481883"/>
    <lineage>
        <taxon>Eukaryota</taxon>
        <taxon>Metazoa</taxon>
        <taxon>Chordata</taxon>
        <taxon>Craniata</taxon>
        <taxon>Vertebrata</taxon>
        <taxon>Euteleostomi</taxon>
        <taxon>Lepidosauria</taxon>
        <taxon>Squamata</taxon>
        <taxon>Bifurcata</taxon>
        <taxon>Gekkota</taxon>
        <taxon>Eublepharidae</taxon>
        <taxon>Eublepharinae</taxon>
        <taxon>Eublepharis</taxon>
    </lineage>
</organism>
<proteinExistence type="predicted"/>
<feature type="compositionally biased region" description="Polar residues" evidence="1">
    <location>
        <begin position="619"/>
        <end position="635"/>
    </location>
</feature>
<dbReference type="InterPro" id="IPR001005">
    <property type="entry name" value="SANT/Myb"/>
</dbReference>
<evidence type="ECO:0000313" key="5">
    <source>
        <dbReference type="RefSeq" id="XP_054827689.1"/>
    </source>
</evidence>
<gene>
    <name evidence="5" type="primary">MIS18BP1</name>
</gene>
<feature type="region of interest" description="Disordered" evidence="1">
    <location>
        <begin position="374"/>
        <end position="398"/>
    </location>
</feature>
<dbReference type="GO" id="GO:0000775">
    <property type="term" value="C:chromosome, centromeric region"/>
    <property type="evidence" value="ECO:0007669"/>
    <property type="project" value="TreeGrafter"/>
</dbReference>
<feature type="compositionally biased region" description="Polar residues" evidence="1">
    <location>
        <begin position="747"/>
        <end position="758"/>
    </location>
</feature>
<feature type="compositionally biased region" description="Acidic residues" evidence="1">
    <location>
        <begin position="1164"/>
        <end position="1177"/>
    </location>
</feature>
<dbReference type="PANTHER" id="PTHR16124">
    <property type="entry name" value="MIS18-BINDING PROTEIN 1"/>
    <property type="match status" value="1"/>
</dbReference>
<feature type="compositionally biased region" description="Polar residues" evidence="1">
    <location>
        <begin position="821"/>
        <end position="846"/>
    </location>
</feature>
<feature type="region of interest" description="Disordered" evidence="1">
    <location>
        <begin position="506"/>
        <end position="582"/>
    </location>
</feature>
<evidence type="ECO:0000313" key="4">
    <source>
        <dbReference type="Proteomes" id="UP001190640"/>
    </source>
</evidence>
<dbReference type="RefSeq" id="XP_054827689.1">
    <property type="nucleotide sequence ID" value="XM_054971714.1"/>
</dbReference>
<feature type="compositionally biased region" description="Basic and acidic residues" evidence="1">
    <location>
        <begin position="783"/>
        <end position="803"/>
    </location>
</feature>
<evidence type="ECO:0000259" key="3">
    <source>
        <dbReference type="PROSITE" id="PS51293"/>
    </source>
</evidence>
<dbReference type="SUPFAM" id="SSF46689">
    <property type="entry name" value="Homeodomain-like"/>
    <property type="match status" value="1"/>
</dbReference>
<dbReference type="Gene3D" id="1.10.10.60">
    <property type="entry name" value="Homeodomain-like"/>
    <property type="match status" value="1"/>
</dbReference>
<feature type="domain" description="SANT" evidence="3">
    <location>
        <begin position="928"/>
        <end position="983"/>
    </location>
</feature>
<dbReference type="InterPro" id="IPR009057">
    <property type="entry name" value="Homeodomain-like_sf"/>
</dbReference>
<feature type="region of interest" description="Disordered" evidence="1">
    <location>
        <begin position="267"/>
        <end position="289"/>
    </location>
</feature>
<dbReference type="InterPro" id="IPR039110">
    <property type="entry name" value="KNL2-like"/>
</dbReference>
<dbReference type="CDD" id="cd00167">
    <property type="entry name" value="SANT"/>
    <property type="match status" value="1"/>
</dbReference>
<sequence>MIATPLKGRGLSDYSSPRREAMPLKAILLSAIPGGTPLKHLAKFQEASVSAVREAALSYQTGLEKDTHTRNVFQSTLIPSGTHDEGFPNFSAIKPVSGGALGQPACHPKEEAKTKKVLLKRKACEPLSVELPAKSSPRIESKMVLASQENQPPERKLLDMQSTTDFILTPDRYLNPLGKQNKKIIAGNTPKEGLFKEPLGKAKVSQPVHFATNKTLNLAAADSWVSESPQKFFSRMKQKVEEKPLQQVHSSSQQTKQNGLPLAAVTQPVAASDSTAKQLNDPHEEDPNATYSQDEAFLLEATELENDTFITNTMEMDICPETNVAPARFPQEKRALPECNQKPGPSEQQVLLAGLQRPSQELCDILATPKVHIPRKRKPAGATSKVPLGDPGMDTNYNNTHEKVQQRIFLSDWRIKVLGDAAVCLEGKRRDMNNIYWHSNAVMERVTHNQVKTSSGNIYVLEGRIDAAAMKKEGIPAKFIKKFVYGIPKNWKAYIHDLLHSLRRKAPSSRKEQRACDSCEDNSEREDSVQREGGEDPSPDIEQKLRTKNSTYEVLELNNGKPSKPRTAAHLQHDPNASFTRSGRRVKPLLQYWCGERIVVDQGLNVTVTKGGINYLTPTVSSTRSQRGQNFSPQEENGGGSMNTGKKMPPRQTKGGASRKPKSIRKKPQYFVSDSEENNQEFTYEDVCKKRAVVPLTPLNYKKLSEKSGLPQRKPAEQHIPKERRKMNECRTSLGREPAHVKYALRSQKQLSPNEQGKASSSAEESDLSDEFPCIKRKVQPFSRREAGNLKSASDKKQHDDPKMPSSVPKRREEPFGPLLQSRQTGAVPSLQNGKLGSPSHPSVANGSPGHQRWNRGRLRQRDPKKNIFESETESETSSGDFEIKEEKLKPSGKRVGGQDPSSAKSLAVVQRTFEKRRGSNGLGSLSDASEAWTEEELQKLHRAVAAFPKHKGGFWLHVADAIGSRSAEECQERYMAEQESRKRAPKKTTQARKKKEKEEVKKQPVINAKVGTLKRKQQMWDFLEQMPKDNHKDIFTATPFQNRKTKLPQFHTVQEEDIFQLKDSNPITPSSAIFPPVKTPQCDHISPGMLASLDRKDHDKHVYRLQKNLKGKEQKWKNVKRKSPRACFSTPTSRRTNILTYNEGAPPQVNTRHLFPGEGGAQSDEEEDDDDLYFST</sequence>
<feature type="compositionally biased region" description="Basic residues" evidence="1">
    <location>
        <begin position="657"/>
        <end position="668"/>
    </location>
</feature>
<dbReference type="PROSITE" id="PS50090">
    <property type="entry name" value="MYB_LIKE"/>
    <property type="match status" value="1"/>
</dbReference>
<feature type="domain" description="Myb-like" evidence="2">
    <location>
        <begin position="933"/>
        <end position="975"/>
    </location>
</feature>
<feature type="compositionally biased region" description="Basic and acidic residues" evidence="1">
    <location>
        <begin position="860"/>
        <end position="869"/>
    </location>
</feature>
<dbReference type="Pfam" id="PF00249">
    <property type="entry name" value="Myb_DNA-binding"/>
    <property type="match status" value="1"/>
</dbReference>
<feature type="compositionally biased region" description="Basic residues" evidence="1">
    <location>
        <begin position="984"/>
        <end position="996"/>
    </location>
</feature>
<dbReference type="KEGG" id="emc:129324452"/>
<dbReference type="Pfam" id="PF09133">
    <property type="entry name" value="SANTA"/>
    <property type="match status" value="1"/>
</dbReference>
<protein>
    <submittedName>
        <fullName evidence="5">Mis18-binding protein 1</fullName>
    </submittedName>
</protein>
<keyword evidence="4" id="KW-1185">Reference proteome</keyword>
<name>A0AA97KQS7_EUBMA</name>
<feature type="region of interest" description="Disordered" evidence="1">
    <location>
        <begin position="704"/>
        <end position="927"/>
    </location>
</feature>
<feature type="region of interest" description="Disordered" evidence="1">
    <location>
        <begin position="1143"/>
        <end position="1177"/>
    </location>
</feature>
<dbReference type="PANTHER" id="PTHR16124:SF3">
    <property type="entry name" value="MIS18-BINDING PROTEIN 1"/>
    <property type="match status" value="1"/>
</dbReference>
<dbReference type="SMART" id="SM00717">
    <property type="entry name" value="SANT"/>
    <property type="match status" value="1"/>
</dbReference>
<evidence type="ECO:0000259" key="2">
    <source>
        <dbReference type="PROSITE" id="PS50090"/>
    </source>
</evidence>
<dbReference type="AlphaFoldDB" id="A0AA97KQS7"/>
<feature type="compositionally biased region" description="Basic and acidic residues" evidence="1">
    <location>
        <begin position="525"/>
        <end position="534"/>
    </location>
</feature>
<evidence type="ECO:0000256" key="1">
    <source>
        <dbReference type="SAM" id="MobiDB-lite"/>
    </source>
</evidence>
<accession>A0AA97KQS7</accession>
<dbReference type="InterPro" id="IPR017884">
    <property type="entry name" value="SANT_dom"/>
</dbReference>
<dbReference type="CTD" id="55320"/>
<feature type="region of interest" description="Disordered" evidence="1">
    <location>
        <begin position="975"/>
        <end position="1002"/>
    </location>
</feature>